<dbReference type="InterPro" id="IPR023827">
    <property type="entry name" value="Peptidase_S8_Asp-AS"/>
</dbReference>
<dbReference type="Pfam" id="PF00404">
    <property type="entry name" value="Dockerin_1"/>
    <property type="match status" value="1"/>
</dbReference>
<keyword evidence="10" id="KW-1185">Reference proteome</keyword>
<feature type="compositionally biased region" description="Acidic residues" evidence="7">
    <location>
        <begin position="166"/>
        <end position="183"/>
    </location>
</feature>
<dbReference type="GO" id="GO:0000272">
    <property type="term" value="P:polysaccharide catabolic process"/>
    <property type="evidence" value="ECO:0007669"/>
    <property type="project" value="InterPro"/>
</dbReference>
<dbReference type="InterPro" id="IPR015500">
    <property type="entry name" value="Peptidase_S8_subtilisin-rel"/>
</dbReference>
<dbReference type="Pfam" id="PF13620">
    <property type="entry name" value="CarboxypepD_reg"/>
    <property type="match status" value="1"/>
</dbReference>
<dbReference type="PROSITE" id="PS51766">
    <property type="entry name" value="DOCKERIN"/>
    <property type="match status" value="1"/>
</dbReference>
<evidence type="ECO:0000256" key="1">
    <source>
        <dbReference type="ARBA" id="ARBA00011073"/>
    </source>
</evidence>
<proteinExistence type="inferred from homology"/>
<reference evidence="10" key="1">
    <citation type="submission" date="2016-10" db="EMBL/GenBank/DDBJ databases">
        <authorList>
            <person name="Varghese N."/>
            <person name="Submissions S."/>
        </authorList>
    </citation>
    <scope>NUCLEOTIDE SEQUENCE [LARGE SCALE GENOMIC DNA]</scope>
    <source>
        <strain evidence="10">DSM 24767</strain>
    </source>
</reference>
<feature type="region of interest" description="Disordered" evidence="7">
    <location>
        <begin position="267"/>
        <end position="296"/>
    </location>
</feature>
<keyword evidence="2 5" id="KW-0645">Protease</keyword>
<dbReference type="SUPFAM" id="SSF49384">
    <property type="entry name" value="Carbohydrate-binding domain"/>
    <property type="match status" value="1"/>
</dbReference>
<gene>
    <name evidence="9" type="ORF">SAMN04489842_2956</name>
</gene>
<dbReference type="PROSITE" id="PS00137">
    <property type="entry name" value="SUBTILASE_HIS"/>
    <property type="match status" value="1"/>
</dbReference>
<dbReference type="STRING" id="1095778.SAMN04489842_2956"/>
<feature type="domain" description="Dockerin" evidence="8">
    <location>
        <begin position="1044"/>
        <end position="1106"/>
    </location>
</feature>
<feature type="region of interest" description="Disordered" evidence="7">
    <location>
        <begin position="125"/>
        <end position="205"/>
    </location>
</feature>
<comment type="similarity">
    <text evidence="1 5 6">Belongs to the peptidase S8 family.</text>
</comment>
<dbReference type="Proteomes" id="UP000198848">
    <property type="component" value="Unassembled WGS sequence"/>
</dbReference>
<dbReference type="SUPFAM" id="SSF52743">
    <property type="entry name" value="Subtilisin-like"/>
    <property type="match status" value="1"/>
</dbReference>
<dbReference type="CDD" id="cd14256">
    <property type="entry name" value="Dockerin_I"/>
    <property type="match status" value="1"/>
</dbReference>
<feature type="compositionally biased region" description="Low complexity" evidence="7">
    <location>
        <begin position="184"/>
        <end position="196"/>
    </location>
</feature>
<dbReference type="PANTHER" id="PTHR43806:SF11">
    <property type="entry name" value="CEREVISIN-RELATED"/>
    <property type="match status" value="1"/>
</dbReference>
<feature type="region of interest" description="Disordered" evidence="7">
    <location>
        <begin position="14"/>
        <end position="33"/>
    </location>
</feature>
<protein>
    <submittedName>
        <fullName evidence="9">Serine protease, subtilisin family</fullName>
    </submittedName>
</protein>
<evidence type="ECO:0000313" key="10">
    <source>
        <dbReference type="Proteomes" id="UP000198848"/>
    </source>
</evidence>
<dbReference type="PROSITE" id="PS00138">
    <property type="entry name" value="SUBTILASE_SER"/>
    <property type="match status" value="1"/>
</dbReference>
<dbReference type="InterPro" id="IPR023828">
    <property type="entry name" value="Peptidase_S8_Ser-AS"/>
</dbReference>
<dbReference type="GO" id="GO:0004252">
    <property type="term" value="F:serine-type endopeptidase activity"/>
    <property type="evidence" value="ECO:0007669"/>
    <property type="project" value="UniProtKB-UniRule"/>
</dbReference>
<dbReference type="Gene3D" id="1.10.1330.10">
    <property type="entry name" value="Dockerin domain"/>
    <property type="match status" value="1"/>
</dbReference>
<evidence type="ECO:0000259" key="8">
    <source>
        <dbReference type="PROSITE" id="PS51766"/>
    </source>
</evidence>
<dbReference type="SUPFAM" id="SSF63446">
    <property type="entry name" value="Type I dockerin domain"/>
    <property type="match status" value="1"/>
</dbReference>
<dbReference type="InterPro" id="IPR050131">
    <property type="entry name" value="Peptidase_S8_subtilisin-like"/>
</dbReference>
<evidence type="ECO:0000256" key="2">
    <source>
        <dbReference type="ARBA" id="ARBA00022670"/>
    </source>
</evidence>
<dbReference type="InterPro" id="IPR008969">
    <property type="entry name" value="CarboxyPept-like_regulatory"/>
</dbReference>
<keyword evidence="3 5" id="KW-0378">Hydrolase</keyword>
<dbReference type="GO" id="GO:0006508">
    <property type="term" value="P:proteolysis"/>
    <property type="evidence" value="ECO:0007669"/>
    <property type="project" value="UniProtKB-KW"/>
</dbReference>
<dbReference type="InterPro" id="IPR036439">
    <property type="entry name" value="Dockerin_dom_sf"/>
</dbReference>
<evidence type="ECO:0000256" key="4">
    <source>
        <dbReference type="ARBA" id="ARBA00022825"/>
    </source>
</evidence>
<dbReference type="InterPro" id="IPR016134">
    <property type="entry name" value="Dockerin_dom"/>
</dbReference>
<evidence type="ECO:0000256" key="5">
    <source>
        <dbReference type="PROSITE-ProRule" id="PRU01240"/>
    </source>
</evidence>
<dbReference type="CDD" id="cd08547">
    <property type="entry name" value="Type_II_cohesin"/>
    <property type="match status" value="1"/>
</dbReference>
<dbReference type="PROSITE" id="PS00136">
    <property type="entry name" value="SUBTILASE_ASP"/>
    <property type="match status" value="1"/>
</dbReference>
<dbReference type="AlphaFoldDB" id="A0A1H1HQG3"/>
<dbReference type="InterPro" id="IPR018247">
    <property type="entry name" value="EF_Hand_1_Ca_BS"/>
</dbReference>
<dbReference type="Pfam" id="PF00082">
    <property type="entry name" value="Peptidase_S8"/>
    <property type="match status" value="1"/>
</dbReference>
<dbReference type="EMBL" id="FNLC01000003">
    <property type="protein sequence ID" value="SDR27633.1"/>
    <property type="molecule type" value="Genomic_DNA"/>
</dbReference>
<feature type="active site" description="Charge relay system" evidence="5">
    <location>
        <position position="459"/>
    </location>
</feature>
<dbReference type="InterPro" id="IPR002105">
    <property type="entry name" value="Dockerin_1_rpt"/>
</dbReference>
<dbReference type="SUPFAM" id="SSF49464">
    <property type="entry name" value="Carboxypeptidase regulatory domain-like"/>
    <property type="match status" value="1"/>
</dbReference>
<dbReference type="PROSITE" id="PS51892">
    <property type="entry name" value="SUBTILASE"/>
    <property type="match status" value="1"/>
</dbReference>
<evidence type="ECO:0000256" key="7">
    <source>
        <dbReference type="SAM" id="MobiDB-lite"/>
    </source>
</evidence>
<dbReference type="PANTHER" id="PTHR43806">
    <property type="entry name" value="PEPTIDASE S8"/>
    <property type="match status" value="1"/>
</dbReference>
<dbReference type="GO" id="GO:0004553">
    <property type="term" value="F:hydrolase activity, hydrolyzing O-glycosyl compounds"/>
    <property type="evidence" value="ECO:0007669"/>
    <property type="project" value="InterPro"/>
</dbReference>
<dbReference type="Gene3D" id="2.60.40.1120">
    <property type="entry name" value="Carboxypeptidase-like, regulatory domain"/>
    <property type="match status" value="1"/>
</dbReference>
<name>A0A1H1HQG3_NATTX</name>
<evidence type="ECO:0000313" key="9">
    <source>
        <dbReference type="EMBL" id="SDR27633.1"/>
    </source>
</evidence>
<dbReference type="InterPro" id="IPR036852">
    <property type="entry name" value="Peptidase_S8/S53_dom_sf"/>
</dbReference>
<accession>A0A1H1HQG3</accession>
<keyword evidence="4 5" id="KW-0720">Serine protease</keyword>
<dbReference type="PROSITE" id="PS00018">
    <property type="entry name" value="EF_HAND_1"/>
    <property type="match status" value="1"/>
</dbReference>
<dbReference type="CDD" id="cd11308">
    <property type="entry name" value="Peptidase_M14NE-CP-C_like"/>
    <property type="match status" value="1"/>
</dbReference>
<dbReference type="InterPro" id="IPR022398">
    <property type="entry name" value="Peptidase_S8_His-AS"/>
</dbReference>
<dbReference type="InterPro" id="IPR008965">
    <property type="entry name" value="CBM2/CBM3_carb-bd_dom_sf"/>
</dbReference>
<dbReference type="InterPro" id="IPR000209">
    <property type="entry name" value="Peptidase_S8/S53_dom"/>
</dbReference>
<evidence type="ECO:0000256" key="3">
    <source>
        <dbReference type="ARBA" id="ARBA00022801"/>
    </source>
</evidence>
<feature type="active site" description="Charge relay system" evidence="5">
    <location>
        <position position="282"/>
    </location>
</feature>
<dbReference type="Gene3D" id="3.40.50.200">
    <property type="entry name" value="Peptidase S8/S53 domain"/>
    <property type="match status" value="1"/>
</dbReference>
<feature type="compositionally biased region" description="Acidic residues" evidence="7">
    <location>
        <begin position="140"/>
        <end position="159"/>
    </location>
</feature>
<dbReference type="GO" id="GO:0030246">
    <property type="term" value="F:carbohydrate binding"/>
    <property type="evidence" value="ECO:0007669"/>
    <property type="project" value="InterPro"/>
</dbReference>
<sequence length="1106" mass="116231">MITSLPAMAAVGASGGQAEATTSDEQVDASLADVDGETKEIVLRFGSADGLSSMSEDEAIAEMQRHAEVTQAEAIQRAEQTDGIEVKNDFWIANAVLLEVDPGEVDLKAFVEGTGAVDVHENFEVELVDDTNGTETTNSSDDESVTNESTDETANESADEPVSNESADETTNETVDSSDDESVSNESTSETANETADVGDEPADADEAATVTAENVTYGLEMINATDVWDEHGTQGTGAGVAVLDTGIEDAHPDLEIAPDNWQEFDASGDPVETEPNDGNGHGTHVSGTVVGPDDPDGDVPAYGVAPEAELYHGKVLDDAGGGSFAQIVAGMEWAVDDTDADVVTMSLGFDNYESEMLEPSENAREAGVVLVASIGNDGQGVSGSPGNVYPNFASGAVDENAEVASFSSGEVVETEHAYPDAPDYWPDEYVVPNAGAPGVNVLSAVPDGGYDDTYSGTSMSAPHKAGMFALMVSASDGEADREQLYEIVEDTAWQPEHADEDVNTEYGHGIVDAAAATELVVLDSGIDGTVTDTDGTAIEGATVELEDRTTNTDDTGQYSHIAAPGEYTVTADAFGYESASEGVTVEENETTTQDFELSDALDGEVAEYQPDGIEAGDELETTVTVANAETVTVDFEGDYDESDATLYVDGEQAEFGEAVDLDGPVSDDVTISVETTEDTEGELELENTFAGMGDEITVRTGSTTVFEEFVPVAVVDDDGFHGDDVVSALDEELPAMYDPGVTTSGEAMEDYEVIVVQSIDDTAAGDFIEETDGSDTGVVYLDQWGADSNGIPVHSDVMDDPEATFQDDFVVPPITYELNADHEIFEGVGEAGDSVDIHNAAFGDHTWFEGTDADVLAETGVQGAPVGDGFAVDDESATVYASSLGYTTFVGSADYTENADAILGNSVEYVASTEETESEEVLTFGDGEHVGPTNGTVDVELNTTADGVAGYETQVHFDADVLQVEDVEGVDMDDPITSIDNDEGTVSLAQAQANDVSEPTFAEIEFAITAETNGTDLVFDEEETYLNDAHGDLEIELVNGTVESAWLGDVNADGDVNTYDVTLTQQYLAGEEPTDTFHEDLADMNGNGEIGPGDVTMMLEQIVEA</sequence>
<evidence type="ECO:0000256" key="6">
    <source>
        <dbReference type="RuleBase" id="RU003355"/>
    </source>
</evidence>
<feature type="active site" description="Charge relay system" evidence="5">
    <location>
        <position position="245"/>
    </location>
</feature>
<feature type="compositionally biased region" description="Low complexity" evidence="7">
    <location>
        <begin position="283"/>
        <end position="293"/>
    </location>
</feature>
<dbReference type="PRINTS" id="PR00723">
    <property type="entry name" value="SUBTILISIN"/>
</dbReference>
<organism evidence="9 10">
    <name type="scientific">Natronobacterium texcoconense</name>
    <dbReference type="NCBI Taxonomy" id="1095778"/>
    <lineage>
        <taxon>Archaea</taxon>
        <taxon>Methanobacteriati</taxon>
        <taxon>Methanobacteriota</taxon>
        <taxon>Stenosarchaea group</taxon>
        <taxon>Halobacteria</taxon>
        <taxon>Halobacteriales</taxon>
        <taxon>Natrialbaceae</taxon>
        <taxon>Natronobacterium</taxon>
    </lineage>
</organism>